<reference evidence="1 2" key="1">
    <citation type="submission" date="2020-11" db="EMBL/GenBank/DDBJ databases">
        <title>Arthrobacter antarcticus sp. nov., isolated from Antarctic Soil.</title>
        <authorList>
            <person name="Li J."/>
        </authorList>
    </citation>
    <scope>NUCLEOTIDE SEQUENCE [LARGE SCALE GENOMIC DNA]</scope>
    <source>
        <strain evidence="1 2">Z1-20</strain>
    </source>
</reference>
<dbReference type="RefSeq" id="WP_196398649.1">
    <property type="nucleotide sequence ID" value="NZ_JADNYM010000038.1"/>
</dbReference>
<keyword evidence="2" id="KW-1185">Reference proteome</keyword>
<evidence type="ECO:0000313" key="1">
    <source>
        <dbReference type="EMBL" id="MBG0741718.1"/>
    </source>
</evidence>
<comment type="caution">
    <text evidence="1">The sequence shown here is derived from an EMBL/GenBank/DDBJ whole genome shotgun (WGS) entry which is preliminary data.</text>
</comment>
<sequence length="218" mass="24579">MDDSGGEGESVRMFRAGIPAATIVALTGVPRSTVFRRIQVATDRDPTLLSDHTANRKPPPVTEAKAVPAVWATRVQEILDYRARTGCWPHQYSEDTKTRAMAKWLAVRLAAWRRLELPAGHEAWLDEQLPGWKQPSRAVRDAQRWVERLNQLVAFTMQTGSWPRYLGAADEYERVLGVWRHVQRQKLSQGILAPDQLAALDSRAHGWRGPTGQGRRDA</sequence>
<protein>
    <submittedName>
        <fullName evidence="1">Helicase associated domain-containing protein</fullName>
    </submittedName>
</protein>
<dbReference type="Proteomes" id="UP000655366">
    <property type="component" value="Unassembled WGS sequence"/>
</dbReference>
<dbReference type="AlphaFoldDB" id="A0A931G735"/>
<gene>
    <name evidence="1" type="ORF">IV500_20385</name>
</gene>
<organism evidence="1 2">
    <name type="scientific">Arthrobacter terrae</name>
    <dbReference type="NCBI Taxonomy" id="2935737"/>
    <lineage>
        <taxon>Bacteria</taxon>
        <taxon>Bacillati</taxon>
        <taxon>Actinomycetota</taxon>
        <taxon>Actinomycetes</taxon>
        <taxon>Micrococcales</taxon>
        <taxon>Micrococcaceae</taxon>
        <taxon>Arthrobacter</taxon>
    </lineage>
</organism>
<proteinExistence type="predicted"/>
<accession>A0A931G735</accession>
<dbReference type="Gene3D" id="6.10.140.530">
    <property type="match status" value="1"/>
</dbReference>
<dbReference type="EMBL" id="JADNYM010000038">
    <property type="protein sequence ID" value="MBG0741718.1"/>
    <property type="molecule type" value="Genomic_DNA"/>
</dbReference>
<evidence type="ECO:0000313" key="2">
    <source>
        <dbReference type="Proteomes" id="UP000655366"/>
    </source>
</evidence>
<name>A0A931G735_9MICC</name>